<dbReference type="CDD" id="cd01646">
    <property type="entry name" value="RT_Bac_retron_I"/>
    <property type="match status" value="1"/>
</dbReference>
<dbReference type="InterPro" id="IPR051083">
    <property type="entry name" value="GrpII_Intron_Splice-Mob/Def"/>
</dbReference>
<reference evidence="3" key="1">
    <citation type="submission" date="2016-09" db="EMBL/GenBank/DDBJ databases">
        <title>Complete Genome Sequence of Brevibacterium linens SMQ-1335.</title>
        <authorList>
            <person name="de Melo A.G."/>
            <person name="Labrie S.J."/>
            <person name="Dumaresq J."/>
            <person name="Roberts R.J."/>
            <person name="Tremblay D.M."/>
            <person name="Moineau S."/>
        </authorList>
    </citation>
    <scope>NUCLEOTIDE SEQUENCE [LARGE SCALE GENOMIC DNA]</scope>
    <source>
        <strain evidence="3">SMQ-1335</strain>
    </source>
</reference>
<dbReference type="SUPFAM" id="SSF56672">
    <property type="entry name" value="DNA/RNA polymerases"/>
    <property type="match status" value="1"/>
</dbReference>
<dbReference type="PROSITE" id="PS50878">
    <property type="entry name" value="RT_POL"/>
    <property type="match status" value="1"/>
</dbReference>
<dbReference type="RefSeq" id="WP_083248635.1">
    <property type="nucleotide sequence ID" value="NZ_CP017150.1"/>
</dbReference>
<dbReference type="KEGG" id="blin:BLSMQ_0492"/>
<dbReference type="InterPro" id="IPR000477">
    <property type="entry name" value="RT_dom"/>
</dbReference>
<dbReference type="Gene3D" id="3.30.70.270">
    <property type="match status" value="1"/>
</dbReference>
<dbReference type="AlphaFoldDB" id="A0A1D7VZK8"/>
<protein>
    <submittedName>
        <fullName evidence="2">RNA-directed DNA polymerase (Reverse transcriptase)</fullName>
    </submittedName>
</protein>
<name>A0A1D7VZK8_BREAU</name>
<sequence>MKSSLPTSTDVRRIYFKQQRKKNILPEHAVLTANLNDEVRSLRIRLERSTSTTERTDIERTLERVLDDKKHIEEEYFKNLAERLTDYILDQPNQIRLQRGNSRDRETTTLNKRRPTVTLFDRYVAEVLAKSFSVRNHGRDFMIKNVLNALRMTTGAAKAQRSIVRIDIEKFFEFVDHDILRSKISRNSGVPSFALKHVNNVLNAYQRLYNRSRGLPQGVPSSSILSDIYLEPLDERIKQHPNTVLYLRYVDDIFVIADGNNAHTLTQFIDTILRDLKLRRNEDKTNLLTHPSVQRTSVSYLGYELGFRANTSQLQQVDISMAKRDRYLTAVKRLSIYAKNRICWNDVKDVDLFLASCEYLLVPHSSTGDRDSTRIVSGLAYSARYILEVDNDTPNLDAVVQAFDRSIRAIIGKVANKKKSVHLCPCCSMAVVRLKELQAAMSNHYSSKKILSMPARPHLDDSLREKSRNLLWKF</sequence>
<organism evidence="2 3">
    <name type="scientific">Brevibacterium aurantiacum</name>
    <dbReference type="NCBI Taxonomy" id="273384"/>
    <lineage>
        <taxon>Bacteria</taxon>
        <taxon>Bacillati</taxon>
        <taxon>Actinomycetota</taxon>
        <taxon>Actinomycetes</taxon>
        <taxon>Micrococcales</taxon>
        <taxon>Brevibacteriaceae</taxon>
        <taxon>Brevibacterium</taxon>
    </lineage>
</organism>
<dbReference type="InterPro" id="IPR043128">
    <property type="entry name" value="Rev_trsase/Diguanyl_cyclase"/>
</dbReference>
<keyword evidence="2" id="KW-0695">RNA-directed DNA polymerase</keyword>
<dbReference type="GO" id="GO:0003964">
    <property type="term" value="F:RNA-directed DNA polymerase activity"/>
    <property type="evidence" value="ECO:0007669"/>
    <property type="project" value="UniProtKB-KW"/>
</dbReference>
<dbReference type="InterPro" id="IPR043502">
    <property type="entry name" value="DNA/RNA_pol_sf"/>
</dbReference>
<dbReference type="Pfam" id="PF00078">
    <property type="entry name" value="RVT_1"/>
    <property type="match status" value="1"/>
</dbReference>
<evidence type="ECO:0000313" key="3">
    <source>
        <dbReference type="Proteomes" id="UP000094793"/>
    </source>
</evidence>
<dbReference type="PANTHER" id="PTHR34047:SF8">
    <property type="entry name" value="PROTEIN YKFC"/>
    <property type="match status" value="1"/>
</dbReference>
<keyword evidence="2" id="KW-0808">Transferase</keyword>
<dbReference type="OrthoDB" id="1550386at2"/>
<dbReference type="PANTHER" id="PTHR34047">
    <property type="entry name" value="NUCLEAR INTRON MATURASE 1, MITOCHONDRIAL-RELATED"/>
    <property type="match status" value="1"/>
</dbReference>
<evidence type="ECO:0000256" key="1">
    <source>
        <dbReference type="ARBA" id="ARBA00025589"/>
    </source>
</evidence>
<gene>
    <name evidence="2" type="ORF">BLSMQ_0492</name>
</gene>
<accession>A0A1D7VZK8</accession>
<proteinExistence type="predicted"/>
<dbReference type="EMBL" id="CP017150">
    <property type="protein sequence ID" value="AOP52206.1"/>
    <property type="molecule type" value="Genomic_DNA"/>
</dbReference>
<keyword evidence="2" id="KW-0548">Nucleotidyltransferase</keyword>
<dbReference type="Proteomes" id="UP000094793">
    <property type="component" value="Chromosome"/>
</dbReference>
<comment type="function">
    <text evidence="1">Poorly processive, error-prone DNA polymerase involved in untargeted mutagenesis. Copies undamaged DNA at stalled replication forks, which arise in vivo from mismatched or misaligned primer ends. These misaligned primers can be extended by PolIV. Exhibits no 3'-5' exonuclease (proofreading) activity. May be involved in translesional synthesis, in conjunction with the beta clamp from PolIII.</text>
</comment>
<evidence type="ECO:0000313" key="2">
    <source>
        <dbReference type="EMBL" id="AOP52206.1"/>
    </source>
</evidence>